<dbReference type="GO" id="GO:0046839">
    <property type="term" value="P:phospholipid dephosphorylation"/>
    <property type="evidence" value="ECO:0007669"/>
    <property type="project" value="TreeGrafter"/>
</dbReference>
<dbReference type="EnsemblMetazoa" id="XM_012208647.1">
    <property type="protein sequence ID" value="XP_012064037.1"/>
    <property type="gene ID" value="LOC105627362"/>
</dbReference>
<dbReference type="KEGG" id="acep:105627362"/>
<dbReference type="CDD" id="cd03384">
    <property type="entry name" value="PAP2_wunen"/>
    <property type="match status" value="1"/>
</dbReference>
<dbReference type="GO" id="GO:0006644">
    <property type="term" value="P:phospholipid metabolic process"/>
    <property type="evidence" value="ECO:0007669"/>
    <property type="project" value="InterPro"/>
</dbReference>
<evidence type="ECO:0000256" key="1">
    <source>
        <dbReference type="ARBA" id="ARBA00004141"/>
    </source>
</evidence>
<dbReference type="GO" id="GO:0005886">
    <property type="term" value="C:plasma membrane"/>
    <property type="evidence" value="ECO:0007669"/>
    <property type="project" value="TreeGrafter"/>
</dbReference>
<dbReference type="InterPro" id="IPR036938">
    <property type="entry name" value="PAP2/HPO_sf"/>
</dbReference>
<comment type="similarity">
    <text evidence="2">Belongs to the PA-phosphatase related phosphoesterase family.</text>
</comment>
<feature type="transmembrane region" description="Helical" evidence="6">
    <location>
        <begin position="46"/>
        <end position="71"/>
    </location>
</feature>
<dbReference type="EMBL" id="ADTU01007022">
    <property type="status" value="NOT_ANNOTATED_CDS"/>
    <property type="molecule type" value="Genomic_DNA"/>
</dbReference>
<comment type="subcellular location">
    <subcellularLocation>
        <location evidence="1">Membrane</location>
        <topology evidence="1">Multi-pass membrane protein</topology>
    </subcellularLocation>
</comment>
<keyword evidence="4 6" id="KW-1133">Transmembrane helix</keyword>
<dbReference type="PANTHER" id="PTHR10165:SF103">
    <property type="entry name" value="PHOSPHOLIPID PHOSPHATASE HOMOLOG 1.2 HOMOLOG"/>
    <property type="match status" value="1"/>
</dbReference>
<dbReference type="EMBL" id="ADTU01007023">
    <property type="status" value="NOT_ANNOTATED_CDS"/>
    <property type="molecule type" value="Genomic_DNA"/>
</dbReference>
<keyword evidence="5 6" id="KW-0472">Membrane</keyword>
<feature type="domain" description="Phosphatidic acid phosphatase type 2/haloperoxidase" evidence="7">
    <location>
        <begin position="138"/>
        <end position="281"/>
    </location>
</feature>
<dbReference type="SMART" id="SM00014">
    <property type="entry name" value="acidPPc"/>
    <property type="match status" value="1"/>
</dbReference>
<dbReference type="SUPFAM" id="SSF48317">
    <property type="entry name" value="Acid phosphatase/Vanadium-dependent haloperoxidase"/>
    <property type="match status" value="1"/>
</dbReference>
<dbReference type="AlphaFoldDB" id="A0A158P2M9"/>
<dbReference type="GO" id="GO:0007165">
    <property type="term" value="P:signal transduction"/>
    <property type="evidence" value="ECO:0007669"/>
    <property type="project" value="TreeGrafter"/>
</dbReference>
<feature type="transmembrane region" description="Helical" evidence="6">
    <location>
        <begin position="263"/>
        <end position="283"/>
    </location>
</feature>
<evidence type="ECO:0000256" key="6">
    <source>
        <dbReference type="SAM" id="Phobius"/>
    </source>
</evidence>
<dbReference type="OrthoDB" id="8907274at2759"/>
<dbReference type="EMBL" id="ADTU01007021">
    <property type="status" value="NOT_ANNOTATED_CDS"/>
    <property type="molecule type" value="Genomic_DNA"/>
</dbReference>
<feature type="transmembrane region" description="Helical" evidence="6">
    <location>
        <begin position="138"/>
        <end position="160"/>
    </location>
</feature>
<dbReference type="STRING" id="12957.A0A158P2M9"/>
<evidence type="ECO:0000256" key="2">
    <source>
        <dbReference type="ARBA" id="ARBA00008816"/>
    </source>
</evidence>
<gene>
    <name evidence="8" type="primary">105627362</name>
</gene>
<dbReference type="EMBL" id="ADTU01007015">
    <property type="status" value="NOT_ANNOTATED_CDS"/>
    <property type="molecule type" value="Genomic_DNA"/>
</dbReference>
<dbReference type="InterPro" id="IPR043216">
    <property type="entry name" value="PAP-like"/>
</dbReference>
<dbReference type="Proteomes" id="UP000005205">
    <property type="component" value="Unassembled WGS sequence"/>
</dbReference>
<evidence type="ECO:0000259" key="7">
    <source>
        <dbReference type="SMART" id="SM00014"/>
    </source>
</evidence>
<keyword evidence="3 6" id="KW-0812">Transmembrane</keyword>
<keyword evidence="9" id="KW-1185">Reference proteome</keyword>
<protein>
    <recommendedName>
        <fullName evidence="7">Phosphatidic acid phosphatase type 2/haloperoxidase domain-containing protein</fullName>
    </recommendedName>
</protein>
<reference evidence="8" key="2">
    <citation type="submission" date="2016-04" db="UniProtKB">
        <authorList>
            <consortium name="EnsemblMetazoa"/>
        </authorList>
    </citation>
    <scope>IDENTIFICATION</scope>
</reference>
<dbReference type="InParanoid" id="A0A158P2M9"/>
<dbReference type="InterPro" id="IPR000326">
    <property type="entry name" value="PAP2/HPO"/>
</dbReference>
<accession>A0A158P2M9</accession>
<proteinExistence type="inferred from homology"/>
<evidence type="ECO:0000256" key="4">
    <source>
        <dbReference type="ARBA" id="ARBA00022989"/>
    </source>
</evidence>
<evidence type="ECO:0000313" key="9">
    <source>
        <dbReference type="Proteomes" id="UP000005205"/>
    </source>
</evidence>
<evidence type="ECO:0000313" key="8">
    <source>
        <dbReference type="EnsemblMetazoa" id="XP_012064037.1"/>
    </source>
</evidence>
<feature type="transmembrane region" description="Helical" evidence="6">
    <location>
        <begin position="208"/>
        <end position="226"/>
    </location>
</feature>
<reference evidence="9" key="1">
    <citation type="journal article" date="2011" name="PLoS Genet.">
        <title>The genome sequence of the leaf-cutter ant Atta cephalotes reveals insights into its obligate symbiotic lifestyle.</title>
        <authorList>
            <person name="Suen G."/>
            <person name="Teiling C."/>
            <person name="Li L."/>
            <person name="Holt C."/>
            <person name="Abouheif E."/>
            <person name="Bornberg-Bauer E."/>
            <person name="Bouffard P."/>
            <person name="Caldera E.J."/>
            <person name="Cash E."/>
            <person name="Cavanaugh A."/>
            <person name="Denas O."/>
            <person name="Elhaik E."/>
            <person name="Fave M.J."/>
            <person name="Gadau J."/>
            <person name="Gibson J.D."/>
            <person name="Graur D."/>
            <person name="Grubbs K.J."/>
            <person name="Hagen D.E."/>
            <person name="Harkins T.T."/>
            <person name="Helmkampf M."/>
            <person name="Hu H."/>
            <person name="Johnson B.R."/>
            <person name="Kim J."/>
            <person name="Marsh S.E."/>
            <person name="Moeller J.A."/>
            <person name="Munoz-Torres M.C."/>
            <person name="Murphy M.C."/>
            <person name="Naughton M.C."/>
            <person name="Nigam S."/>
            <person name="Overson R."/>
            <person name="Rajakumar R."/>
            <person name="Reese J.T."/>
            <person name="Scott J.J."/>
            <person name="Smith C.R."/>
            <person name="Tao S."/>
            <person name="Tsutsui N.D."/>
            <person name="Viljakainen L."/>
            <person name="Wissler L."/>
            <person name="Yandell M.D."/>
            <person name="Zimmer F."/>
            <person name="Taylor J."/>
            <person name="Slater S.C."/>
            <person name="Clifton S.W."/>
            <person name="Warren W.C."/>
            <person name="Elsik C.G."/>
            <person name="Smith C.D."/>
            <person name="Weinstock G.M."/>
            <person name="Gerardo N.M."/>
            <person name="Currie C.R."/>
        </authorList>
    </citation>
    <scope>NUCLEOTIDE SEQUENCE [LARGE SCALE GENOMIC DNA]</scope>
</reference>
<dbReference type="Pfam" id="PF01569">
    <property type="entry name" value="PAP2"/>
    <property type="match status" value="1"/>
</dbReference>
<evidence type="ECO:0000256" key="3">
    <source>
        <dbReference type="ARBA" id="ARBA00022692"/>
    </source>
</evidence>
<dbReference type="EMBL" id="ADTU01007017">
    <property type="status" value="NOT_ANNOTATED_CDS"/>
    <property type="molecule type" value="Genomic_DNA"/>
</dbReference>
<dbReference type="EMBL" id="ADTU01007019">
    <property type="status" value="NOT_ANNOTATED_CDS"/>
    <property type="molecule type" value="Genomic_DNA"/>
</dbReference>
<dbReference type="PANTHER" id="PTHR10165">
    <property type="entry name" value="LIPID PHOSPHATE PHOSPHATASE"/>
    <property type="match status" value="1"/>
</dbReference>
<feature type="transmembrane region" description="Helical" evidence="6">
    <location>
        <begin position="91"/>
        <end position="117"/>
    </location>
</feature>
<organism evidence="8 9">
    <name type="scientific">Atta cephalotes</name>
    <name type="common">Leafcutter ant</name>
    <dbReference type="NCBI Taxonomy" id="12957"/>
    <lineage>
        <taxon>Eukaryota</taxon>
        <taxon>Metazoa</taxon>
        <taxon>Ecdysozoa</taxon>
        <taxon>Arthropoda</taxon>
        <taxon>Hexapoda</taxon>
        <taxon>Insecta</taxon>
        <taxon>Pterygota</taxon>
        <taxon>Neoptera</taxon>
        <taxon>Endopterygota</taxon>
        <taxon>Hymenoptera</taxon>
        <taxon>Apocrita</taxon>
        <taxon>Aculeata</taxon>
        <taxon>Formicoidea</taxon>
        <taxon>Formicidae</taxon>
        <taxon>Myrmicinae</taxon>
        <taxon>Atta</taxon>
    </lineage>
</organism>
<evidence type="ECO:0000256" key="5">
    <source>
        <dbReference type="ARBA" id="ARBA00023136"/>
    </source>
</evidence>
<dbReference type="EMBL" id="ADTU01007016">
    <property type="status" value="NOT_ANNOTATED_CDS"/>
    <property type="molecule type" value="Genomic_DNA"/>
</dbReference>
<sequence>MQSSTEQLTRCSTITLEEETVENTNNETTSPTVSEKIMSICKRLRWLYIDLALALSMLILLALLEILVQPYQQIGFFCNDPKISFKFTGDTISIGSIIIFSVVMPLLVIWIAEYIYYSADSYENASYYGTRSKLIWRWYGHYAAGILTLTLLCEAMKVIIGEPRPHFLDTCKPREAANCTNEYIISYTCTNTEVSTWFINDSNKSFPSGHAALSVYTSIFLVWYLQNRMPNRTLFLKPWLQCLTSMWAVTCSITRVGDNRHHWWDVLIGDVLGLLFGLFVVILSCRHFCLERTAANAANAATHVLNEPLENGQIGGYDMQRKHNAAKKLLNPTAVDISEIREMKDIGRTWKVNLNSTFTSSTPMAIEVSRQMYNELVTDDSNLQKVLLPEYLDDMAEALKNVSVLGPAKLIRAYFLRGGVPPCHDEAPALKLSAMEDEWLRAH</sequence>
<dbReference type="EMBL" id="ADTU01007018">
    <property type="status" value="NOT_ANNOTATED_CDS"/>
    <property type="molecule type" value="Genomic_DNA"/>
</dbReference>
<dbReference type="GO" id="GO:0008195">
    <property type="term" value="F:phosphatidate phosphatase activity"/>
    <property type="evidence" value="ECO:0007669"/>
    <property type="project" value="TreeGrafter"/>
</dbReference>
<name>A0A158P2M9_ATTCE</name>
<dbReference type="EMBL" id="ADTU01007020">
    <property type="status" value="NOT_ANNOTATED_CDS"/>
    <property type="molecule type" value="Genomic_DNA"/>
</dbReference>
<dbReference type="Gene3D" id="1.20.144.10">
    <property type="entry name" value="Phosphatidic acid phosphatase type 2/haloperoxidase"/>
    <property type="match status" value="1"/>
</dbReference>
<feature type="transmembrane region" description="Helical" evidence="6">
    <location>
        <begin position="238"/>
        <end position="257"/>
    </location>
</feature>